<keyword evidence="1" id="KW-0175">Coiled coil</keyword>
<evidence type="ECO:0000313" key="5">
    <source>
        <dbReference type="Proteomes" id="UP000218023"/>
    </source>
</evidence>
<gene>
    <name evidence="4" type="ORF">CK240_02240</name>
</gene>
<dbReference type="EMBL" id="NSJZ01000001">
    <property type="protein sequence ID" value="PAU98967.1"/>
    <property type="molecule type" value="Genomic_DNA"/>
</dbReference>
<accession>A0A2A2GPI4</accession>
<protein>
    <recommendedName>
        <fullName evidence="3">Tape measure protein N-terminal domain-containing protein</fullName>
    </recommendedName>
</protein>
<keyword evidence="5" id="KW-1185">Reference proteome</keyword>
<name>A0A2A2GPI4_9RHOB</name>
<dbReference type="Pfam" id="PF20155">
    <property type="entry name" value="TMP_3"/>
    <property type="match status" value="1"/>
</dbReference>
<dbReference type="AlphaFoldDB" id="A0A2A2GPI4"/>
<evidence type="ECO:0000259" key="3">
    <source>
        <dbReference type="Pfam" id="PF20155"/>
    </source>
</evidence>
<dbReference type="RefSeq" id="WP_095638686.1">
    <property type="nucleotide sequence ID" value="NZ_NSJZ01000001.1"/>
</dbReference>
<organism evidence="4 5">
    <name type="scientific">Paracoccus salipaludis</name>
    <dbReference type="NCBI Taxonomy" id="2032623"/>
    <lineage>
        <taxon>Bacteria</taxon>
        <taxon>Pseudomonadati</taxon>
        <taxon>Pseudomonadota</taxon>
        <taxon>Alphaproteobacteria</taxon>
        <taxon>Rhodobacterales</taxon>
        <taxon>Paracoccaceae</taxon>
        <taxon>Paracoccus</taxon>
    </lineage>
</organism>
<reference evidence="4 5" key="1">
    <citation type="submission" date="2017-09" db="EMBL/GenBank/DDBJ databases">
        <title>Paracoccus alkalisoli sp. nov., isolated from saline alkaline soil.</title>
        <authorList>
            <person name="Dong X."/>
            <person name="Zhang G."/>
        </authorList>
    </citation>
    <scope>NUCLEOTIDE SEQUENCE [LARGE SCALE GENOMIC DNA]</scope>
    <source>
        <strain evidence="4 5">WN007</strain>
    </source>
</reference>
<feature type="compositionally biased region" description="Basic and acidic residues" evidence="2">
    <location>
        <begin position="492"/>
        <end position="512"/>
    </location>
</feature>
<feature type="compositionally biased region" description="Gly residues" evidence="2">
    <location>
        <begin position="516"/>
        <end position="525"/>
    </location>
</feature>
<feature type="coiled-coil region" evidence="1">
    <location>
        <begin position="10"/>
        <end position="41"/>
    </location>
</feature>
<dbReference type="PANTHER" id="PTHR38812">
    <property type="entry name" value="MU-LIKE PROPHAGE FLUMU PROTEIN GP42"/>
    <property type="match status" value="1"/>
</dbReference>
<dbReference type="InterPro" id="IPR013491">
    <property type="entry name" value="Tape_meas_N"/>
</dbReference>
<dbReference type="Proteomes" id="UP000218023">
    <property type="component" value="Unassembled WGS sequence"/>
</dbReference>
<feature type="domain" description="Tape measure protein N-terminal" evidence="3">
    <location>
        <begin position="90"/>
        <end position="271"/>
    </location>
</feature>
<comment type="caution">
    <text evidence="4">The sequence shown here is derived from an EMBL/GenBank/DDBJ whole genome shotgun (WGS) entry which is preliminary data.</text>
</comment>
<sequence length="843" mass="87031">MSENAMPGLVIDIEGRITKLEQSLKRANDKQRKAAAEMEARARSSAKKMEAAYQNMGNNIGAAFKKLAGPAIAIAGVASIQQLASKLNGLANDYREIENTLRGIGETTDEAAEKLAGAAMRSGAGLQDMAGAVARIQKASEGGYDETIRRVETLTKLLAVGGASAEETSSVVTQLGQALSSGVLQGDELRSLREAAPVELLDAIARAAGTTRAQLKDFGADGKLTSDIILKALDDMAAQADASFGKMDLTAGRAANNMATAMTTFFGRLDEGTGLSQRLATAINDLAIYLNDNADAAEQFGRSLMAGFDTAMQLAEDAGAKLSQLADMIRDGLGFPEFEEQAVGTGVTVTEALAEIVGAVATLNGAIEGAAEATREAFAKIPDAISGAMQSAINAVIGGVESMVNRVLDGVRTVAQAVDSVTAKIPGTEGTNLAAGIGTVTLGRVSGLATNYSTRSIGDAYEEGRARGEAAVNDLAEGFSDYVEGVYQGHLDRRNREGAEDDAARPSKRETVEPEGTGGVGGGGKTRTKGGKGGGKTKRAEPDLFESARQSITDLERQLQLIGLTNEQVATMQAKWALLDEAKKRGIPVNAELNAKIEAQAAQVGKLTGELERAEIAQDRFDSAIDGIAGAMAGALTGGQSLREGLADVFKGIAEDILKSGIKDALVGQFGGAGSGFLDGLLGWGMSMFTGGVLGGDSLSQALRGTGAFGFATGGYTGDGGKLEPAGVVHRSEFVLSKAAVERLGVGNLEALHQSALKGYSGGGLVGDSGKAKRAVSSATRAAAGAPTITMSPTINVNATGGTFEQNADLAKQISAETERAMRAMIQRELVEQMRPGNVLSRR</sequence>
<dbReference type="OrthoDB" id="5461326at2"/>
<proteinExistence type="predicted"/>
<feature type="region of interest" description="Disordered" evidence="2">
    <location>
        <begin position="492"/>
        <end position="545"/>
    </location>
</feature>
<evidence type="ECO:0000256" key="2">
    <source>
        <dbReference type="SAM" id="MobiDB-lite"/>
    </source>
</evidence>
<evidence type="ECO:0000313" key="4">
    <source>
        <dbReference type="EMBL" id="PAU98967.1"/>
    </source>
</evidence>
<dbReference type="NCBIfam" id="TIGR02675">
    <property type="entry name" value="tape_meas_nterm"/>
    <property type="match status" value="1"/>
</dbReference>
<dbReference type="InterPro" id="IPR053058">
    <property type="entry name" value="Mulikevirus_tape_measure"/>
</dbReference>
<dbReference type="SUPFAM" id="SSF58104">
    <property type="entry name" value="Methyl-accepting chemotaxis protein (MCP) signaling domain"/>
    <property type="match status" value="1"/>
</dbReference>
<evidence type="ECO:0000256" key="1">
    <source>
        <dbReference type="SAM" id="Coils"/>
    </source>
</evidence>
<dbReference type="PANTHER" id="PTHR38812:SF2">
    <property type="entry name" value="MU-LIKE PROPHAGE FLUMU PROTEIN GP42"/>
    <property type="match status" value="1"/>
</dbReference>